<dbReference type="CDD" id="cd17574">
    <property type="entry name" value="REC_OmpR"/>
    <property type="match status" value="1"/>
</dbReference>
<dbReference type="InterPro" id="IPR050595">
    <property type="entry name" value="Bact_response_regulator"/>
</dbReference>
<comment type="caution">
    <text evidence="4">The sequence shown here is derived from an EMBL/GenBank/DDBJ whole genome shotgun (WGS) entry which is preliminary data.</text>
</comment>
<keyword evidence="5" id="KW-1185">Reference proteome</keyword>
<dbReference type="PANTHER" id="PTHR44591">
    <property type="entry name" value="STRESS RESPONSE REGULATOR PROTEIN 1"/>
    <property type="match status" value="1"/>
</dbReference>
<protein>
    <submittedName>
        <fullName evidence="4">Response regulator</fullName>
    </submittedName>
</protein>
<sequence>MVAIVVAEDDHDILMVVQRLLTRAGHDVVPTADGAEAWEAIQRQPPDLVVSDISMPRMSGTELCRLIRTTEVTRDIPVLIISGHLIPGDTAAVEHATAVLRKPFLAREFASCVDKVLQTGHVEGQGPAVCP</sequence>
<feature type="modified residue" description="4-aspartylphosphate" evidence="2">
    <location>
        <position position="52"/>
    </location>
</feature>
<dbReference type="InterPro" id="IPR011006">
    <property type="entry name" value="CheY-like_superfamily"/>
</dbReference>
<evidence type="ECO:0000256" key="2">
    <source>
        <dbReference type="PROSITE-ProRule" id="PRU00169"/>
    </source>
</evidence>
<evidence type="ECO:0000256" key="1">
    <source>
        <dbReference type="ARBA" id="ARBA00022553"/>
    </source>
</evidence>
<dbReference type="SUPFAM" id="SSF52172">
    <property type="entry name" value="CheY-like"/>
    <property type="match status" value="1"/>
</dbReference>
<name>A0ABV8IQU7_9ACTN</name>
<evidence type="ECO:0000313" key="5">
    <source>
        <dbReference type="Proteomes" id="UP001595867"/>
    </source>
</evidence>
<gene>
    <name evidence="4" type="ORF">ACFO0C_16810</name>
</gene>
<dbReference type="Gene3D" id="3.40.50.2300">
    <property type="match status" value="1"/>
</dbReference>
<dbReference type="RefSeq" id="WP_378067564.1">
    <property type="nucleotide sequence ID" value="NZ_JBHSBL010000015.1"/>
</dbReference>
<proteinExistence type="predicted"/>
<evidence type="ECO:0000313" key="4">
    <source>
        <dbReference type="EMBL" id="MFC4066599.1"/>
    </source>
</evidence>
<evidence type="ECO:0000259" key="3">
    <source>
        <dbReference type="PROSITE" id="PS50110"/>
    </source>
</evidence>
<accession>A0ABV8IQU7</accession>
<feature type="domain" description="Response regulatory" evidence="3">
    <location>
        <begin position="3"/>
        <end position="117"/>
    </location>
</feature>
<organism evidence="4 5">
    <name type="scientific">Actinoplanes subglobosus</name>
    <dbReference type="NCBI Taxonomy" id="1547892"/>
    <lineage>
        <taxon>Bacteria</taxon>
        <taxon>Bacillati</taxon>
        <taxon>Actinomycetota</taxon>
        <taxon>Actinomycetes</taxon>
        <taxon>Micromonosporales</taxon>
        <taxon>Micromonosporaceae</taxon>
        <taxon>Actinoplanes</taxon>
    </lineage>
</organism>
<dbReference type="EMBL" id="JBHSBL010000015">
    <property type="protein sequence ID" value="MFC4066599.1"/>
    <property type="molecule type" value="Genomic_DNA"/>
</dbReference>
<dbReference type="Proteomes" id="UP001595867">
    <property type="component" value="Unassembled WGS sequence"/>
</dbReference>
<reference evidence="5" key="1">
    <citation type="journal article" date="2019" name="Int. J. Syst. Evol. Microbiol.">
        <title>The Global Catalogue of Microorganisms (GCM) 10K type strain sequencing project: providing services to taxonomists for standard genome sequencing and annotation.</title>
        <authorList>
            <consortium name="The Broad Institute Genomics Platform"/>
            <consortium name="The Broad Institute Genome Sequencing Center for Infectious Disease"/>
            <person name="Wu L."/>
            <person name="Ma J."/>
        </authorList>
    </citation>
    <scope>NUCLEOTIDE SEQUENCE [LARGE SCALE GENOMIC DNA]</scope>
    <source>
        <strain evidence="5">TBRC 5832</strain>
    </source>
</reference>
<dbReference type="InterPro" id="IPR001789">
    <property type="entry name" value="Sig_transdc_resp-reg_receiver"/>
</dbReference>
<dbReference type="PROSITE" id="PS50110">
    <property type="entry name" value="RESPONSE_REGULATORY"/>
    <property type="match status" value="1"/>
</dbReference>
<dbReference type="PANTHER" id="PTHR44591:SF20">
    <property type="entry name" value="PROTEIN PILH"/>
    <property type="match status" value="1"/>
</dbReference>
<keyword evidence="1 2" id="KW-0597">Phosphoprotein</keyword>
<dbReference type="Pfam" id="PF00072">
    <property type="entry name" value="Response_reg"/>
    <property type="match status" value="1"/>
</dbReference>
<dbReference type="SMART" id="SM00448">
    <property type="entry name" value="REC"/>
    <property type="match status" value="1"/>
</dbReference>